<dbReference type="AlphaFoldDB" id="A0A2T1GH19"/>
<dbReference type="SMART" id="SM00530">
    <property type="entry name" value="HTH_XRE"/>
    <property type="match status" value="1"/>
</dbReference>
<dbReference type="Pfam" id="PF01381">
    <property type="entry name" value="HTH_3"/>
    <property type="match status" value="1"/>
</dbReference>
<evidence type="ECO:0000259" key="1">
    <source>
        <dbReference type="PROSITE" id="PS50943"/>
    </source>
</evidence>
<comment type="caution">
    <text evidence="2">The sequence shown here is derived from an EMBL/GenBank/DDBJ whole genome shotgun (WGS) entry which is preliminary data.</text>
</comment>
<organism evidence="2 3">
    <name type="scientific">Chamaesiphon polymorphus CCALA 037</name>
    <dbReference type="NCBI Taxonomy" id="2107692"/>
    <lineage>
        <taxon>Bacteria</taxon>
        <taxon>Bacillati</taxon>
        <taxon>Cyanobacteriota</taxon>
        <taxon>Cyanophyceae</taxon>
        <taxon>Gomontiellales</taxon>
        <taxon>Chamaesiphonaceae</taxon>
        <taxon>Chamaesiphon</taxon>
    </lineage>
</organism>
<keyword evidence="3" id="KW-1185">Reference proteome</keyword>
<feature type="domain" description="HTH cro/C1-type" evidence="1">
    <location>
        <begin position="32"/>
        <end position="66"/>
    </location>
</feature>
<evidence type="ECO:0000313" key="3">
    <source>
        <dbReference type="Proteomes" id="UP000238937"/>
    </source>
</evidence>
<dbReference type="RefSeq" id="WP_106303611.1">
    <property type="nucleotide sequence ID" value="NZ_PVWO01000099.1"/>
</dbReference>
<evidence type="ECO:0000313" key="2">
    <source>
        <dbReference type="EMBL" id="PSB56964.1"/>
    </source>
</evidence>
<dbReference type="Gene3D" id="1.10.260.40">
    <property type="entry name" value="lambda repressor-like DNA-binding domains"/>
    <property type="match status" value="1"/>
</dbReference>
<dbReference type="CDD" id="cd00093">
    <property type="entry name" value="HTH_XRE"/>
    <property type="match status" value="1"/>
</dbReference>
<dbReference type="OrthoDB" id="884972at2"/>
<name>A0A2T1GH19_9CYAN</name>
<dbReference type="GO" id="GO:0003677">
    <property type="term" value="F:DNA binding"/>
    <property type="evidence" value="ECO:0007669"/>
    <property type="project" value="InterPro"/>
</dbReference>
<proteinExistence type="predicted"/>
<dbReference type="InterPro" id="IPR010982">
    <property type="entry name" value="Lambda_DNA-bd_dom_sf"/>
</dbReference>
<sequence length="127" mass="14041">MANYLDMEKLANLVRNKRLTRGLRETAKEIGNVSPSTISRVENGKTPDMETFLALCDWLAVPAAELIKNTEDEKAPNTPEAITIQLRADRNLDPAIANALASLVTAAYKDLSQNKNEVASDRNQDEE</sequence>
<dbReference type="Proteomes" id="UP000238937">
    <property type="component" value="Unassembled WGS sequence"/>
</dbReference>
<reference evidence="2 3" key="1">
    <citation type="submission" date="2018-03" db="EMBL/GenBank/DDBJ databases">
        <title>The ancient ancestry and fast evolution of plastids.</title>
        <authorList>
            <person name="Moore K.R."/>
            <person name="Magnabosco C."/>
            <person name="Momper L."/>
            <person name="Gold D.A."/>
            <person name="Bosak T."/>
            <person name="Fournier G.P."/>
        </authorList>
    </citation>
    <scope>NUCLEOTIDE SEQUENCE [LARGE SCALE GENOMIC DNA]</scope>
    <source>
        <strain evidence="2 3">CCALA 037</strain>
    </source>
</reference>
<dbReference type="PROSITE" id="PS50943">
    <property type="entry name" value="HTH_CROC1"/>
    <property type="match status" value="1"/>
</dbReference>
<dbReference type="InterPro" id="IPR001387">
    <property type="entry name" value="Cro/C1-type_HTH"/>
</dbReference>
<dbReference type="SUPFAM" id="SSF47413">
    <property type="entry name" value="lambda repressor-like DNA-binding domains"/>
    <property type="match status" value="1"/>
</dbReference>
<gene>
    <name evidence="2" type="ORF">C7B77_10035</name>
</gene>
<protein>
    <submittedName>
        <fullName evidence="2">XRE family transcriptional regulator</fullName>
    </submittedName>
</protein>
<accession>A0A2T1GH19</accession>
<dbReference type="EMBL" id="PVWO01000099">
    <property type="protein sequence ID" value="PSB56964.1"/>
    <property type="molecule type" value="Genomic_DNA"/>
</dbReference>